<sequence>MEHQREAQTVWHCLATRSLAVETLTTVDHRTVVNHRISSSGYPFPRAATTDLTYRKLECTDLSYISVTELLLGNRRLLQRPFLVSREAQGTEDRRLFESLEETRRAHFRDRHVDDGGMSGVWGKNSKMDLCNLGFRTANPRRVRESLIRLGFDQAYPRKGLGCTPMSTAIPTEPNRAYT</sequence>
<name>V2XXG8_MONRO</name>
<evidence type="ECO:0000313" key="2">
    <source>
        <dbReference type="Proteomes" id="UP000017559"/>
    </source>
</evidence>
<accession>V2XXG8</accession>
<gene>
    <name evidence="1" type="ORF">Moror_11441</name>
</gene>
<keyword evidence="2" id="KW-1185">Reference proteome</keyword>
<evidence type="ECO:0000313" key="1">
    <source>
        <dbReference type="EMBL" id="ESK84099.1"/>
    </source>
</evidence>
<organism evidence="1 2">
    <name type="scientific">Moniliophthora roreri (strain MCA 2997)</name>
    <name type="common">Cocoa frosty pod rot fungus</name>
    <name type="synonym">Crinipellis roreri</name>
    <dbReference type="NCBI Taxonomy" id="1381753"/>
    <lineage>
        <taxon>Eukaryota</taxon>
        <taxon>Fungi</taxon>
        <taxon>Dikarya</taxon>
        <taxon>Basidiomycota</taxon>
        <taxon>Agaricomycotina</taxon>
        <taxon>Agaricomycetes</taxon>
        <taxon>Agaricomycetidae</taxon>
        <taxon>Agaricales</taxon>
        <taxon>Marasmiineae</taxon>
        <taxon>Marasmiaceae</taxon>
        <taxon>Moniliophthora</taxon>
    </lineage>
</organism>
<dbReference type="AlphaFoldDB" id="V2XXG8"/>
<protein>
    <submittedName>
        <fullName evidence="1">Uncharacterized protein</fullName>
    </submittedName>
</protein>
<reference evidence="1 2" key="1">
    <citation type="journal article" date="2014" name="BMC Genomics">
        <title>Genome and secretome analysis of the hemibiotrophic fungal pathogen, Moniliophthora roreri, which causes frosty pod rot disease of cacao: mechanisms of the biotrophic and necrotrophic phases.</title>
        <authorList>
            <person name="Meinhardt L.W."/>
            <person name="Costa G.G.L."/>
            <person name="Thomazella D.P.T."/>
            <person name="Teixeira P.J.P.L."/>
            <person name="Carazzolle M.F."/>
            <person name="Schuster S.C."/>
            <person name="Carlson J.E."/>
            <person name="Guiltinan M.J."/>
            <person name="Mieczkowski P."/>
            <person name="Farmer A."/>
            <person name="Ramaraj T."/>
            <person name="Crozier J."/>
            <person name="Davis R.E."/>
            <person name="Shao J."/>
            <person name="Melnick R.L."/>
            <person name="Pereira G.A.G."/>
            <person name="Bailey B.A."/>
        </authorList>
    </citation>
    <scope>NUCLEOTIDE SEQUENCE [LARGE SCALE GENOMIC DNA]</scope>
    <source>
        <strain evidence="1 2">MCA 2997</strain>
    </source>
</reference>
<dbReference type="HOGENOM" id="CLU_1503820_0_0_1"/>
<dbReference type="Proteomes" id="UP000017559">
    <property type="component" value="Unassembled WGS sequence"/>
</dbReference>
<comment type="caution">
    <text evidence="1">The sequence shown here is derived from an EMBL/GenBank/DDBJ whole genome shotgun (WGS) entry which is preliminary data.</text>
</comment>
<dbReference type="EMBL" id="AWSO01001371">
    <property type="protein sequence ID" value="ESK84099.1"/>
    <property type="molecule type" value="Genomic_DNA"/>
</dbReference>
<proteinExistence type="predicted"/>
<dbReference type="KEGG" id="mrr:Moror_11441"/>